<evidence type="ECO:0000256" key="1">
    <source>
        <dbReference type="ARBA" id="ARBA00004651"/>
    </source>
</evidence>
<keyword evidence="7 8" id="KW-0675">Receptor</keyword>
<feature type="transmembrane region" description="Helical" evidence="9">
    <location>
        <begin position="139"/>
        <end position="161"/>
    </location>
</feature>
<dbReference type="GO" id="GO:0050916">
    <property type="term" value="P:sensory perception of sweet taste"/>
    <property type="evidence" value="ECO:0007669"/>
    <property type="project" value="UniProtKB-ARBA"/>
</dbReference>
<comment type="similarity">
    <text evidence="2">Belongs to the insect chemoreceptor superfamily. Gustatory receptor (GR) family. Gr5a subfamily.</text>
</comment>
<protein>
    <recommendedName>
        <fullName evidence="8">Gustatory receptor</fullName>
    </recommendedName>
</protein>
<keyword evidence="6 9" id="KW-0472">Membrane</keyword>
<name>A0A834XQ88_APHGI</name>
<comment type="subcellular location">
    <subcellularLocation>
        <location evidence="1">Cell membrane</location>
        <topology evidence="1">Multi-pass membrane protein</topology>
    </subcellularLocation>
</comment>
<feature type="transmembrane region" description="Helical" evidence="9">
    <location>
        <begin position="252"/>
        <end position="274"/>
    </location>
</feature>
<dbReference type="InterPro" id="IPR009318">
    <property type="entry name" value="Gustatory_rcpt"/>
</dbReference>
<keyword evidence="3" id="KW-1003">Cell membrane</keyword>
<dbReference type="GO" id="GO:0008527">
    <property type="term" value="F:taste receptor activity"/>
    <property type="evidence" value="ECO:0007669"/>
    <property type="project" value="InterPro"/>
</dbReference>
<evidence type="ECO:0000313" key="11">
    <source>
        <dbReference type="Proteomes" id="UP000639338"/>
    </source>
</evidence>
<comment type="caution">
    <text evidence="10">The sequence shown here is derived from an EMBL/GenBank/DDBJ whole genome shotgun (WGS) entry which is preliminary data.</text>
</comment>
<keyword evidence="8" id="KW-0807">Transducer</keyword>
<evidence type="ECO:0000256" key="9">
    <source>
        <dbReference type="SAM" id="Phobius"/>
    </source>
</evidence>
<evidence type="ECO:0000256" key="3">
    <source>
        <dbReference type="ARBA" id="ARBA00022475"/>
    </source>
</evidence>
<proteinExistence type="inferred from homology"/>
<comment type="function">
    <text evidence="8">Plays a role in the sugar gustatory response.</text>
</comment>
<evidence type="ECO:0000256" key="7">
    <source>
        <dbReference type="ARBA" id="ARBA00023170"/>
    </source>
</evidence>
<dbReference type="PIRSF" id="PIRSF038981">
    <property type="entry name" value="GRP"/>
    <property type="match status" value="1"/>
</dbReference>
<dbReference type="Proteomes" id="UP000639338">
    <property type="component" value="Unassembled WGS sequence"/>
</dbReference>
<reference evidence="10 11" key="1">
    <citation type="submission" date="2020-08" db="EMBL/GenBank/DDBJ databases">
        <title>Aphidius gifuensis genome sequencing and assembly.</title>
        <authorList>
            <person name="Du Z."/>
        </authorList>
    </citation>
    <scope>NUCLEOTIDE SEQUENCE [LARGE SCALE GENOMIC DNA]</scope>
    <source>
        <strain evidence="10">YNYX2018</strain>
        <tissue evidence="10">Adults</tissue>
    </source>
</reference>
<feature type="transmembrane region" description="Helical" evidence="9">
    <location>
        <begin position="84"/>
        <end position="101"/>
    </location>
</feature>
<dbReference type="PANTHER" id="PTHR21421">
    <property type="entry name" value="GUSTATORY RECEPTOR"/>
    <property type="match status" value="1"/>
</dbReference>
<dbReference type="AlphaFoldDB" id="A0A834XQ88"/>
<organism evidence="10 11">
    <name type="scientific">Aphidius gifuensis</name>
    <name type="common">Parasitoid wasp</name>
    <dbReference type="NCBI Taxonomy" id="684658"/>
    <lineage>
        <taxon>Eukaryota</taxon>
        <taxon>Metazoa</taxon>
        <taxon>Ecdysozoa</taxon>
        <taxon>Arthropoda</taxon>
        <taxon>Hexapoda</taxon>
        <taxon>Insecta</taxon>
        <taxon>Pterygota</taxon>
        <taxon>Neoptera</taxon>
        <taxon>Endopterygota</taxon>
        <taxon>Hymenoptera</taxon>
        <taxon>Apocrita</taxon>
        <taxon>Ichneumonoidea</taxon>
        <taxon>Braconidae</taxon>
        <taxon>Aphidiinae</taxon>
        <taxon>Aphidius</taxon>
    </lineage>
</organism>
<feature type="transmembrane region" description="Helical" evidence="9">
    <location>
        <begin position="16"/>
        <end position="33"/>
    </location>
</feature>
<dbReference type="EMBL" id="JACMRX010000005">
    <property type="protein sequence ID" value="KAF7989424.1"/>
    <property type="molecule type" value="Genomic_DNA"/>
</dbReference>
<evidence type="ECO:0000256" key="8">
    <source>
        <dbReference type="PIRNR" id="PIRNR038981"/>
    </source>
</evidence>
<gene>
    <name evidence="10" type="ORF">HCN44_008098</name>
</gene>
<evidence type="ECO:0000256" key="6">
    <source>
        <dbReference type="ARBA" id="ARBA00023136"/>
    </source>
</evidence>
<dbReference type="OrthoDB" id="5800391at2759"/>
<feature type="transmembrane region" description="Helical" evidence="9">
    <location>
        <begin position="286"/>
        <end position="308"/>
    </location>
</feature>
<evidence type="ECO:0000256" key="4">
    <source>
        <dbReference type="ARBA" id="ARBA00022692"/>
    </source>
</evidence>
<accession>A0A834XQ88</accession>
<evidence type="ECO:0000256" key="5">
    <source>
        <dbReference type="ARBA" id="ARBA00022989"/>
    </source>
</evidence>
<dbReference type="PANTHER" id="PTHR21421:SF29">
    <property type="entry name" value="GUSTATORY RECEPTOR 5A FOR TREHALOSE-RELATED"/>
    <property type="match status" value="1"/>
</dbReference>
<sequence>MINTGGLVQTTDSLHLALKPIIIFAQFFAVFPVDGIASPDTSQLKFTWKSFKIFYFLVSMSIALFLTCSSFIRVVSTEFHSTKMTTLVFSGTSCLTSLLFLRLAKNWPNFSAAWEKVEREIAIRHRCPKKMSLVKRFKLISGIILSLAFLEHALSLVSGYLSAKECAILRGDSDILGVYFKTQFPQVFNKTSYSLWKGVVVQSSNVLSTFSWNFMDLFLILLSAALTFHFGQLNDPRCDYNRLACLTRRVDADISGIVLLSFGTNLYFICIQLMNSFDRMPNVTRTVYFCFSFGFLIARTATVSLSAASVHDESLLPAPVLYSVSASSYSTEIIRFLTQVTTDNIGLTGMKFFQISRGLVLTVAGTIVTYELVIVQFNSVQQVNPSNLMNACEVK</sequence>
<evidence type="ECO:0000256" key="2">
    <source>
        <dbReference type="ARBA" id="ARBA00005327"/>
    </source>
</evidence>
<evidence type="ECO:0000313" key="10">
    <source>
        <dbReference type="EMBL" id="KAF7989424.1"/>
    </source>
</evidence>
<feature type="transmembrane region" description="Helical" evidence="9">
    <location>
        <begin position="53"/>
        <end position="72"/>
    </location>
</feature>
<keyword evidence="4 9" id="KW-0812">Transmembrane</keyword>
<dbReference type="GO" id="GO:0005886">
    <property type="term" value="C:plasma membrane"/>
    <property type="evidence" value="ECO:0007669"/>
    <property type="project" value="UniProtKB-SubCell"/>
</dbReference>
<keyword evidence="5 9" id="KW-1133">Transmembrane helix</keyword>
<keyword evidence="11" id="KW-1185">Reference proteome</keyword>
<dbReference type="GO" id="GO:0007165">
    <property type="term" value="P:signal transduction"/>
    <property type="evidence" value="ECO:0007669"/>
    <property type="project" value="UniProtKB-KW"/>
</dbReference>
<feature type="transmembrane region" description="Helical" evidence="9">
    <location>
        <begin position="210"/>
        <end position="231"/>
    </location>
</feature>
<dbReference type="Pfam" id="PF06151">
    <property type="entry name" value="Trehalose_recp"/>
    <property type="match status" value="1"/>
</dbReference>